<evidence type="ECO:0000313" key="3">
    <source>
        <dbReference type="Proteomes" id="UP000256970"/>
    </source>
</evidence>
<sequence length="692" mass="74750">MKWLCCTAGKQAVAAASDAVVAVPNVPAAVVQVLTAAGVRISDAQAMAAALKQQPGIELWLQARLDLRWPDVGFGSSSDAELCAAFSTVQQDWTSAPAAAAASAGASSASAAVPAAGGRDIPSLLEVLAEFRVWEFSLDRVARFVQPSLIPDVLRFAVNQLRARSAAALVKHLSTPPEKLLSALLYEQEWQLEHAAEEQQQQQQLPPPPPLVFVGNRQQDQHAQQQQQHEQQQQQHAESHIKHMHSLQQQQLTPALLDELLLLAADRRHYPLLLQLLQLPIPGPQQLPSSTMYAVLRSVLQDARSSKWQADLSRKLCELPAARLLDAAQVYTLLLAAAQQQFTMWYIAQLPGAGQLSSAQANVLASAAVDITHSCAVRHIVNVVNLLQPRQLVQLLQRTLLLATLAGEGTGEEDGDGKEEPWCDARMSALRIPYSESNRVDRLEVLEYLCAADVAAALDADEVAELLVAAAELGDCTALTLLLEHLPNAAAADSDTARRLLEVALQHRHSKLLSKVASCFSQQLRLCFCECADEAATCLLRADDKQLLAQMVHQLLSWMPWYVEDGLPQLLQLAVRLRRSEAVPALHGKLWSRKPLKHELPVAEVQALLRAAARSSSSSIMVHSLMLLPGAQRLPGRGLQLVMDECCRRGNAAAAAAAAHWERSRGMAMATAAAAAAAAAPAAPAVSSKELA</sequence>
<accession>A0A383WE03</accession>
<proteinExistence type="predicted"/>
<organism evidence="2 3">
    <name type="scientific">Tetradesmus obliquus</name>
    <name type="common">Green alga</name>
    <name type="synonym">Acutodesmus obliquus</name>
    <dbReference type="NCBI Taxonomy" id="3088"/>
    <lineage>
        <taxon>Eukaryota</taxon>
        <taxon>Viridiplantae</taxon>
        <taxon>Chlorophyta</taxon>
        <taxon>core chlorophytes</taxon>
        <taxon>Chlorophyceae</taxon>
        <taxon>CS clade</taxon>
        <taxon>Sphaeropleales</taxon>
        <taxon>Scenedesmaceae</taxon>
        <taxon>Tetradesmus</taxon>
    </lineage>
</organism>
<reference evidence="2 3" key="1">
    <citation type="submission" date="2016-10" db="EMBL/GenBank/DDBJ databases">
        <authorList>
            <person name="Cai Z."/>
        </authorList>
    </citation>
    <scope>NUCLEOTIDE SEQUENCE [LARGE SCALE GENOMIC DNA]</scope>
</reference>
<evidence type="ECO:0000313" key="2">
    <source>
        <dbReference type="EMBL" id="SZX75835.1"/>
    </source>
</evidence>
<evidence type="ECO:0000256" key="1">
    <source>
        <dbReference type="SAM" id="MobiDB-lite"/>
    </source>
</evidence>
<feature type="region of interest" description="Disordered" evidence="1">
    <location>
        <begin position="195"/>
        <end position="245"/>
    </location>
</feature>
<protein>
    <submittedName>
        <fullName evidence="2">Uncharacterized protein</fullName>
    </submittedName>
</protein>
<dbReference type="EMBL" id="FNXT01001243">
    <property type="protein sequence ID" value="SZX75835.1"/>
    <property type="molecule type" value="Genomic_DNA"/>
</dbReference>
<name>A0A383WE03_TETOB</name>
<keyword evidence="3" id="KW-1185">Reference proteome</keyword>
<feature type="compositionally biased region" description="Low complexity" evidence="1">
    <location>
        <begin position="221"/>
        <end position="236"/>
    </location>
</feature>
<dbReference type="AlphaFoldDB" id="A0A383WE03"/>
<gene>
    <name evidence="2" type="ORF">BQ4739_LOCUS16179</name>
</gene>
<dbReference type="Proteomes" id="UP000256970">
    <property type="component" value="Unassembled WGS sequence"/>
</dbReference>